<sequence>MDSYVKNFIIASVVYLGLSSLFGIMMMAAPAHLTLKFVHSHLMLLGWVTMMIYGVGYHVLPRFAGRLIKSRKAAEAQFWLANIGLIGMVICYTISTYSGAEGGLRILGAVFGLMEAASIMLFVYNMLATLVPKPEHPA</sequence>
<evidence type="ECO:0008006" key="4">
    <source>
        <dbReference type="Google" id="ProtNLM"/>
    </source>
</evidence>
<dbReference type="Gene3D" id="1.20.210.10">
    <property type="entry name" value="Cytochrome c oxidase-like, subunit I domain"/>
    <property type="match status" value="1"/>
</dbReference>
<dbReference type="EMBL" id="LNQR01000056">
    <property type="protein sequence ID" value="KWT86732.1"/>
    <property type="molecule type" value="Genomic_DNA"/>
</dbReference>
<dbReference type="Pfam" id="PF00115">
    <property type="entry name" value="COX1"/>
    <property type="match status" value="1"/>
</dbReference>
<proteinExistence type="predicted"/>
<name>A0ABR5SFP0_9BACT</name>
<keyword evidence="1" id="KW-0472">Membrane</keyword>
<gene>
    <name evidence="2" type="ORF">ASN18_1455</name>
</gene>
<evidence type="ECO:0000256" key="1">
    <source>
        <dbReference type="SAM" id="Phobius"/>
    </source>
</evidence>
<feature type="transmembrane region" description="Helical" evidence="1">
    <location>
        <begin position="106"/>
        <end position="127"/>
    </location>
</feature>
<keyword evidence="1" id="KW-0812">Transmembrane</keyword>
<comment type="caution">
    <text evidence="2">The sequence shown here is derived from an EMBL/GenBank/DDBJ whole genome shotgun (WGS) entry which is preliminary data.</text>
</comment>
<feature type="transmembrane region" description="Helical" evidence="1">
    <location>
        <begin position="41"/>
        <end position="60"/>
    </location>
</feature>
<dbReference type="InterPro" id="IPR000883">
    <property type="entry name" value="Cyt_C_Oxase_1"/>
</dbReference>
<dbReference type="SUPFAM" id="SSF81442">
    <property type="entry name" value="Cytochrome c oxidase subunit I-like"/>
    <property type="match status" value="1"/>
</dbReference>
<keyword evidence="3" id="KW-1185">Reference proteome</keyword>
<evidence type="ECO:0000313" key="3">
    <source>
        <dbReference type="Proteomes" id="UP000060487"/>
    </source>
</evidence>
<protein>
    <recommendedName>
        <fullName evidence="4">Cytochrome C and Quinol oxidase polypeptide I</fullName>
    </recommendedName>
</protein>
<feature type="transmembrane region" description="Helical" evidence="1">
    <location>
        <begin position="80"/>
        <end position="100"/>
    </location>
</feature>
<organism evidence="2 3">
    <name type="scientific">Candidatus Magnetominusculus xianensis</name>
    <dbReference type="NCBI Taxonomy" id="1748249"/>
    <lineage>
        <taxon>Bacteria</taxon>
        <taxon>Pseudomonadati</taxon>
        <taxon>Nitrospirota</taxon>
        <taxon>Nitrospiria</taxon>
        <taxon>Nitrospirales</taxon>
        <taxon>Nitrospiraceae</taxon>
        <taxon>Candidatus Magnetominusculus</taxon>
    </lineage>
</organism>
<evidence type="ECO:0000313" key="2">
    <source>
        <dbReference type="EMBL" id="KWT86732.1"/>
    </source>
</evidence>
<feature type="transmembrane region" description="Helical" evidence="1">
    <location>
        <begin position="7"/>
        <end position="29"/>
    </location>
</feature>
<dbReference type="InterPro" id="IPR036927">
    <property type="entry name" value="Cyt_c_oxase-like_su1_sf"/>
</dbReference>
<accession>A0ABR5SFP0</accession>
<reference evidence="2 3" key="1">
    <citation type="submission" date="2015-11" db="EMBL/GenBank/DDBJ databases">
        <authorList>
            <person name="Lin W."/>
        </authorList>
    </citation>
    <scope>NUCLEOTIDE SEQUENCE [LARGE SCALE GENOMIC DNA]</scope>
    <source>
        <strain evidence="2 3">HCH-1</strain>
    </source>
</reference>
<keyword evidence="1" id="KW-1133">Transmembrane helix</keyword>
<dbReference type="Proteomes" id="UP000060487">
    <property type="component" value="Unassembled WGS sequence"/>
</dbReference>
<dbReference type="RefSeq" id="WP_085052079.1">
    <property type="nucleotide sequence ID" value="NZ_LNQR01000056.1"/>
</dbReference>